<dbReference type="InterPro" id="IPR008974">
    <property type="entry name" value="TRAF-like"/>
</dbReference>
<dbReference type="SUPFAM" id="SSF49599">
    <property type="entry name" value="TRAF domain-like"/>
    <property type="match status" value="1"/>
</dbReference>
<dbReference type="CDD" id="cd02659">
    <property type="entry name" value="peptidase_C19C"/>
    <property type="match status" value="1"/>
</dbReference>
<dbReference type="Gene3D" id="3.90.70.10">
    <property type="entry name" value="Cysteine proteinases"/>
    <property type="match status" value="1"/>
</dbReference>
<evidence type="ECO:0000313" key="11">
    <source>
        <dbReference type="EMBL" id="KAK3275274.1"/>
    </source>
</evidence>
<dbReference type="Proteomes" id="UP001190700">
    <property type="component" value="Unassembled WGS sequence"/>
</dbReference>
<dbReference type="GO" id="GO:0006508">
    <property type="term" value="P:proteolysis"/>
    <property type="evidence" value="ECO:0007669"/>
    <property type="project" value="UniProtKB-KW"/>
</dbReference>
<dbReference type="SMART" id="SM00061">
    <property type="entry name" value="MATH"/>
    <property type="match status" value="1"/>
</dbReference>
<accession>A0AAE0GBX6</accession>
<dbReference type="PROSITE" id="PS00972">
    <property type="entry name" value="USP_1"/>
    <property type="match status" value="1"/>
</dbReference>
<dbReference type="Gene3D" id="2.60.210.10">
    <property type="entry name" value="Apoptosis, Tumor Necrosis Factor Receptor Associated Protein 2, Chain A"/>
    <property type="match status" value="1"/>
</dbReference>
<comment type="similarity">
    <text evidence="2">Belongs to the peptidase C19 family.</text>
</comment>
<feature type="domain" description="MATH" evidence="9">
    <location>
        <begin position="50"/>
        <end position="176"/>
    </location>
</feature>
<dbReference type="InterPro" id="IPR002083">
    <property type="entry name" value="MATH/TRAF_dom"/>
</dbReference>
<comment type="caution">
    <text evidence="11">The sequence shown here is derived from an EMBL/GenBank/DDBJ whole genome shotgun (WGS) entry which is preliminary data.</text>
</comment>
<keyword evidence="4" id="KW-0645">Protease</keyword>
<dbReference type="CDD" id="cd00121">
    <property type="entry name" value="MATH"/>
    <property type="match status" value="1"/>
</dbReference>
<dbReference type="Pfam" id="PF12436">
    <property type="entry name" value="USP7_ICP0_bdg"/>
    <property type="match status" value="1"/>
</dbReference>
<dbReference type="Pfam" id="PF14533">
    <property type="entry name" value="USP7_C2"/>
    <property type="match status" value="1"/>
</dbReference>
<dbReference type="InterPro" id="IPR001394">
    <property type="entry name" value="Peptidase_C19_UCH"/>
</dbReference>
<evidence type="ECO:0000259" key="10">
    <source>
        <dbReference type="PROSITE" id="PS50235"/>
    </source>
</evidence>
<dbReference type="InterPro" id="IPR038765">
    <property type="entry name" value="Papain-like_cys_pep_sf"/>
</dbReference>
<dbReference type="Pfam" id="PF22486">
    <property type="entry name" value="MATH_2"/>
    <property type="match status" value="1"/>
</dbReference>
<evidence type="ECO:0000259" key="9">
    <source>
        <dbReference type="PROSITE" id="PS50144"/>
    </source>
</evidence>
<dbReference type="InterPro" id="IPR028889">
    <property type="entry name" value="USP"/>
</dbReference>
<evidence type="ECO:0000256" key="4">
    <source>
        <dbReference type="ARBA" id="ARBA00022670"/>
    </source>
</evidence>
<evidence type="ECO:0000256" key="3">
    <source>
        <dbReference type="ARBA" id="ARBA00012759"/>
    </source>
</evidence>
<keyword evidence="6 11" id="KW-0378">Hydrolase</keyword>
<dbReference type="Pfam" id="PF00443">
    <property type="entry name" value="UCH"/>
    <property type="match status" value="1"/>
</dbReference>
<dbReference type="InterPro" id="IPR050164">
    <property type="entry name" value="Peptidase_C19"/>
</dbReference>
<dbReference type="EMBL" id="LGRX02007320">
    <property type="protein sequence ID" value="KAK3275274.1"/>
    <property type="molecule type" value="Genomic_DNA"/>
</dbReference>
<evidence type="ECO:0000256" key="1">
    <source>
        <dbReference type="ARBA" id="ARBA00000707"/>
    </source>
</evidence>
<dbReference type="GO" id="GO:0016579">
    <property type="term" value="P:protein deubiquitination"/>
    <property type="evidence" value="ECO:0007669"/>
    <property type="project" value="InterPro"/>
</dbReference>
<dbReference type="GO" id="GO:0031647">
    <property type="term" value="P:regulation of protein stability"/>
    <property type="evidence" value="ECO:0007669"/>
    <property type="project" value="TreeGrafter"/>
</dbReference>
<evidence type="ECO:0000256" key="6">
    <source>
        <dbReference type="ARBA" id="ARBA00022801"/>
    </source>
</evidence>
<dbReference type="FunFam" id="3.10.20.90:FF:000050">
    <property type="entry name" value="Ubiquitin carboxyl-terminal hydrolase 13"/>
    <property type="match status" value="1"/>
</dbReference>
<dbReference type="GO" id="GO:0005634">
    <property type="term" value="C:nucleus"/>
    <property type="evidence" value="ECO:0007669"/>
    <property type="project" value="UniProtKB-ARBA"/>
</dbReference>
<dbReference type="InterPro" id="IPR018200">
    <property type="entry name" value="USP_CS"/>
</dbReference>
<dbReference type="InterPro" id="IPR024729">
    <property type="entry name" value="USP7_ICP0-binding_dom"/>
</dbReference>
<gene>
    <name evidence="11" type="ORF">CYMTET_16583</name>
</gene>
<name>A0AAE0GBX6_9CHLO</name>
<feature type="region of interest" description="Disordered" evidence="8">
    <location>
        <begin position="477"/>
        <end position="507"/>
    </location>
</feature>
<evidence type="ECO:0000256" key="5">
    <source>
        <dbReference type="ARBA" id="ARBA00022786"/>
    </source>
</evidence>
<evidence type="ECO:0000256" key="2">
    <source>
        <dbReference type="ARBA" id="ARBA00009085"/>
    </source>
</evidence>
<dbReference type="InterPro" id="IPR029346">
    <property type="entry name" value="USP_C"/>
</dbReference>
<dbReference type="FunFam" id="2.60.210.10:FF:000005">
    <property type="entry name" value="Ubiquitin carboxyl-terminal hydrolase 13"/>
    <property type="match status" value="1"/>
</dbReference>
<dbReference type="PROSITE" id="PS00973">
    <property type="entry name" value="USP_2"/>
    <property type="match status" value="1"/>
</dbReference>
<dbReference type="SUPFAM" id="SSF54001">
    <property type="entry name" value="Cysteine proteinases"/>
    <property type="match status" value="1"/>
</dbReference>
<dbReference type="PANTHER" id="PTHR24006">
    <property type="entry name" value="UBIQUITIN CARBOXYL-TERMINAL HYDROLASE"/>
    <property type="match status" value="1"/>
</dbReference>
<proteinExistence type="inferred from homology"/>
<keyword evidence="12" id="KW-1185">Reference proteome</keyword>
<evidence type="ECO:0000313" key="12">
    <source>
        <dbReference type="Proteomes" id="UP001190700"/>
    </source>
</evidence>
<keyword evidence="7" id="KW-0788">Thiol protease</keyword>
<dbReference type="PANTHER" id="PTHR24006:SF644">
    <property type="entry name" value="UBIQUITIN CARBOXYL-TERMINAL HYDROLASE 7"/>
    <property type="match status" value="1"/>
</dbReference>
<reference evidence="11 12" key="1">
    <citation type="journal article" date="2015" name="Genome Biol. Evol.">
        <title>Comparative Genomics of a Bacterivorous Green Alga Reveals Evolutionary Causalities and Consequences of Phago-Mixotrophic Mode of Nutrition.</title>
        <authorList>
            <person name="Burns J.A."/>
            <person name="Paasch A."/>
            <person name="Narechania A."/>
            <person name="Kim E."/>
        </authorList>
    </citation>
    <scope>NUCLEOTIDE SEQUENCE [LARGE SCALE GENOMIC DNA]</scope>
    <source>
        <strain evidence="11 12">PLY_AMNH</strain>
    </source>
</reference>
<sequence>MLNEKGSQTVVSRSMTDPIVASDITESTEEMEVMSPGPVIDKPVEPDNLDGKFTWTLKDYSRIKDKKHYSDPFVIGSFKWRILLFPKGNNADYLSVYLDVADAGELPANWNRYANFKLIVVSALDPTRFNIVKEAHHNFTARESDWGFTQFMPLADLYEPQKGYLHDDTLTIEAYIYVRKSEHFFSYDSKKETGFVGLKNQGATCYMNSLLQTLFHIPYFRKAVYHMPTTSEDSPAKSIPLALQSLFYKIQFHECSVATKDLTRSFGWNEYESFMQHDVQELNRVLCEKLEDKMKSTTVEGTIQHLFEGHAVNYIECMHVDYKSTRKEAFQDLQLDVKGCKDVYESFEKYVEVEDLTGDNKYRAEGHGLQDAKKGVLFEDFPPVLELQLKRFEYDFQRDVMVKINERYEFPLELDLDRVGRKYLTAGADPNVRNLYLLHSVLVHSGGVHGGHYYAYIRPTLGDDWYKFDDERVTKEDSKKATEDQFGGEDESPPLHPTLNHTNPPSYKLTKHSNAYMLVYIRASDKDRIMCPVTKDDIAEHLQLRLKKEQEEKDRKRKEKNEAHLYTIIKVAQPDDLMKQIGTETFFDLVDHEKVKSFRVQKQTLFSQFKEDMAKETGIPAQFQRYWLWAKRQNHTFRPSRPLALTEEALSVVQVKEVANTAVKQAVTDLKLFLEVNTDALGVPRELRPLSRGDILLFFKLYDPATEKLRFVGHMFASVNARMLDLQADMNRMAGFPASQELLLFEEIKFEPNVMCENIDRNSTLRVCQLEDGDIICFQRQFSPAEEQGYQYRSVPDFLEYIRNRQVVNFRRLEKPKDDDVVLELSKQHTYDDVTGKLAASLKIPDHTTIRLTAHNCYSHSPKPQAFKFRQKDIERLSDMLVQNHQVSNILYYEILDLPLPELERLKTLKVAFHNQKTELVCEQQVRLPKESCVEDVLRHLKEVLGDKAQGDLRMLEVCYHRIYKVFQPTEKIDTIDDRYWTLRVEEIPESELSMPNCRLINVYHFTRDATHNTVVHNFGEPFYLKIGETESLAAVKVRIQRKLGVSDEDFAKWQFAFCSLGRPEYLVDSDVVAHRFSHTRRDWGGTWEYYLGLEHEDKGVRRPASTNNNRYNYEKPVKIWN</sequence>
<dbReference type="Gene3D" id="3.10.20.90">
    <property type="entry name" value="Phosphatidylinositol 3-kinase Catalytic Subunit, Chain A, domain 1"/>
    <property type="match status" value="2"/>
</dbReference>
<organism evidence="11 12">
    <name type="scientific">Cymbomonas tetramitiformis</name>
    <dbReference type="NCBI Taxonomy" id="36881"/>
    <lineage>
        <taxon>Eukaryota</taxon>
        <taxon>Viridiplantae</taxon>
        <taxon>Chlorophyta</taxon>
        <taxon>Pyramimonadophyceae</taxon>
        <taxon>Pyramimonadales</taxon>
        <taxon>Pyramimonadaceae</taxon>
        <taxon>Cymbomonas</taxon>
    </lineage>
</organism>
<comment type="catalytic activity">
    <reaction evidence="1">
        <text>Thiol-dependent hydrolysis of ester, thioester, amide, peptide and isopeptide bonds formed by the C-terminal Gly of ubiquitin (a 76-residue protein attached to proteins as an intracellular targeting signal).</text>
        <dbReference type="EC" id="3.4.19.12"/>
    </reaction>
</comment>
<evidence type="ECO:0000256" key="8">
    <source>
        <dbReference type="SAM" id="MobiDB-lite"/>
    </source>
</evidence>
<protein>
    <recommendedName>
        <fullName evidence="3">ubiquitinyl hydrolase 1</fullName>
        <ecNumber evidence="3">3.4.19.12</ecNumber>
    </recommendedName>
</protein>
<keyword evidence="5" id="KW-0833">Ubl conjugation pathway</keyword>
<dbReference type="GO" id="GO:0004843">
    <property type="term" value="F:cysteine-type deubiquitinase activity"/>
    <property type="evidence" value="ECO:0007669"/>
    <property type="project" value="UniProtKB-EC"/>
</dbReference>
<dbReference type="PROSITE" id="PS50235">
    <property type="entry name" value="USP_3"/>
    <property type="match status" value="1"/>
</dbReference>
<dbReference type="FunFam" id="3.90.70.10:FF:000044">
    <property type="entry name" value="Ubiquitin carboxyl-terminal hydrolase 13"/>
    <property type="match status" value="1"/>
</dbReference>
<feature type="domain" description="USP" evidence="10">
    <location>
        <begin position="196"/>
        <end position="523"/>
    </location>
</feature>
<dbReference type="AlphaFoldDB" id="A0AAE0GBX6"/>
<dbReference type="PROSITE" id="PS50144">
    <property type="entry name" value="MATH"/>
    <property type="match status" value="1"/>
</dbReference>
<dbReference type="EC" id="3.4.19.12" evidence="3"/>
<dbReference type="GO" id="GO:0005829">
    <property type="term" value="C:cytosol"/>
    <property type="evidence" value="ECO:0007669"/>
    <property type="project" value="TreeGrafter"/>
</dbReference>
<evidence type="ECO:0000256" key="7">
    <source>
        <dbReference type="ARBA" id="ARBA00022807"/>
    </source>
</evidence>